<dbReference type="InterPro" id="IPR012094">
    <property type="entry name" value="tRNA_Ile_lys_synt"/>
</dbReference>
<keyword evidence="2 6" id="KW-0819">tRNA processing</keyword>
<proteinExistence type="inferred from homology"/>
<protein>
    <recommendedName>
        <fullName evidence="6">tRNA(Ile)-lysidine synthase</fullName>
        <ecNumber evidence="6">6.3.4.19</ecNumber>
    </recommendedName>
    <alternativeName>
        <fullName evidence="6">tRNA(Ile)-2-lysyl-cytidine synthase</fullName>
    </alternativeName>
    <alternativeName>
        <fullName evidence="6">tRNA(Ile)-lysidine synthetase</fullName>
    </alternativeName>
</protein>
<dbReference type="InterPro" id="IPR012795">
    <property type="entry name" value="tRNA_Ile_lys_synt_N"/>
</dbReference>
<dbReference type="CDD" id="cd01992">
    <property type="entry name" value="TilS_N"/>
    <property type="match status" value="1"/>
</dbReference>
<evidence type="ECO:0000259" key="7">
    <source>
        <dbReference type="Pfam" id="PF01171"/>
    </source>
</evidence>
<dbReference type="PANTHER" id="PTHR43033">
    <property type="entry name" value="TRNA(ILE)-LYSIDINE SYNTHASE-RELATED"/>
    <property type="match status" value="1"/>
</dbReference>
<evidence type="ECO:0000256" key="5">
    <source>
        <dbReference type="ARBA" id="ARBA00048539"/>
    </source>
</evidence>
<dbReference type="GO" id="GO:0005737">
    <property type="term" value="C:cytoplasm"/>
    <property type="evidence" value="ECO:0007669"/>
    <property type="project" value="UniProtKB-SubCell"/>
</dbReference>
<organism evidence="8 9">
    <name type="scientific">Pontixanthobacter rizhaonensis</name>
    <dbReference type="NCBI Taxonomy" id="2730337"/>
    <lineage>
        <taxon>Bacteria</taxon>
        <taxon>Pseudomonadati</taxon>
        <taxon>Pseudomonadota</taxon>
        <taxon>Alphaproteobacteria</taxon>
        <taxon>Sphingomonadales</taxon>
        <taxon>Erythrobacteraceae</taxon>
        <taxon>Pontixanthobacter</taxon>
    </lineage>
</organism>
<keyword evidence="4 6" id="KW-0067">ATP-binding</keyword>
<dbReference type="NCBIfam" id="TIGR02432">
    <property type="entry name" value="lysidine_TilS_N"/>
    <property type="match status" value="1"/>
</dbReference>
<evidence type="ECO:0000256" key="1">
    <source>
        <dbReference type="ARBA" id="ARBA00022598"/>
    </source>
</evidence>
<sequence length="338" mass="36784">MTSISAISIRSIAIDRPLDPLLIDPVLTGRFRADTDQLWAQDERLGLAISGGPDSMALLALCHAIRPGSIEAVTVDHGLRAESAAEAEQVARICADLGVPHQILRITVAEGNVQQEARLARYAAMEDWLKRQEIGCLATAHHADDQAETFLMRLGRGSGVAGLAGVRKDSVVPGGTQRLIRPLLNWRKAELVQVTDGAGLGYVTDPSNADLSFDRVRMRQQLAETQWLDPQAISASAAHLAEADAAIEWMAEQEWSGRVRRIGQRHIYRPFAPPIVQMRIAARLLKAITGKQPRGSVVADLVTRLSAGESGNAGGVLVTIVGDAWRFEKEPRRRTQEP</sequence>
<name>A0A848QIT7_9SPHN</name>
<feature type="binding site" evidence="6">
    <location>
        <begin position="50"/>
        <end position="55"/>
    </location>
    <ligand>
        <name>ATP</name>
        <dbReference type="ChEBI" id="CHEBI:30616"/>
    </ligand>
</feature>
<evidence type="ECO:0000256" key="3">
    <source>
        <dbReference type="ARBA" id="ARBA00022741"/>
    </source>
</evidence>
<keyword evidence="1 6" id="KW-0436">Ligase</keyword>
<dbReference type="RefSeq" id="WP_170009486.1">
    <property type="nucleotide sequence ID" value="NZ_JABCRE010000002.1"/>
</dbReference>
<dbReference type="GO" id="GO:0032267">
    <property type="term" value="F:tRNA(Ile)-lysidine synthase activity"/>
    <property type="evidence" value="ECO:0007669"/>
    <property type="project" value="UniProtKB-EC"/>
</dbReference>
<reference evidence="8 9" key="1">
    <citation type="submission" date="2020-04" db="EMBL/GenBank/DDBJ databases">
        <authorList>
            <person name="Liu A."/>
        </authorList>
    </citation>
    <scope>NUCLEOTIDE SEQUENCE [LARGE SCALE GENOMIC DNA]</scope>
    <source>
        <strain evidence="8 9">RZ02</strain>
    </source>
</reference>
<dbReference type="SUPFAM" id="SSF52402">
    <property type="entry name" value="Adenine nucleotide alpha hydrolases-like"/>
    <property type="match status" value="1"/>
</dbReference>
<evidence type="ECO:0000256" key="4">
    <source>
        <dbReference type="ARBA" id="ARBA00022840"/>
    </source>
</evidence>
<dbReference type="HAMAP" id="MF_01161">
    <property type="entry name" value="tRNA_Ile_lys_synt"/>
    <property type="match status" value="1"/>
</dbReference>
<comment type="subcellular location">
    <subcellularLocation>
        <location evidence="6">Cytoplasm</location>
    </subcellularLocation>
</comment>
<comment type="catalytic activity">
    <reaction evidence="5 6">
        <text>cytidine(34) in tRNA(Ile2) + L-lysine + ATP = lysidine(34) in tRNA(Ile2) + AMP + diphosphate + H(+)</text>
        <dbReference type="Rhea" id="RHEA:43744"/>
        <dbReference type="Rhea" id="RHEA-COMP:10625"/>
        <dbReference type="Rhea" id="RHEA-COMP:10670"/>
        <dbReference type="ChEBI" id="CHEBI:15378"/>
        <dbReference type="ChEBI" id="CHEBI:30616"/>
        <dbReference type="ChEBI" id="CHEBI:32551"/>
        <dbReference type="ChEBI" id="CHEBI:33019"/>
        <dbReference type="ChEBI" id="CHEBI:82748"/>
        <dbReference type="ChEBI" id="CHEBI:83665"/>
        <dbReference type="ChEBI" id="CHEBI:456215"/>
        <dbReference type="EC" id="6.3.4.19"/>
    </reaction>
</comment>
<comment type="caution">
    <text evidence="8">The sequence shown here is derived from an EMBL/GenBank/DDBJ whole genome shotgun (WGS) entry which is preliminary data.</text>
</comment>
<feature type="domain" description="tRNA(Ile)-lysidine/2-thiocytidine synthase N-terminal" evidence="7">
    <location>
        <begin position="46"/>
        <end position="221"/>
    </location>
</feature>
<comment type="domain">
    <text evidence="6">The N-terminal region contains the highly conserved SGGXDS motif, predicted to be a P-loop motif involved in ATP binding.</text>
</comment>
<dbReference type="Proteomes" id="UP000561181">
    <property type="component" value="Unassembled WGS sequence"/>
</dbReference>
<dbReference type="EC" id="6.3.4.19" evidence="6"/>
<keyword evidence="9" id="KW-1185">Reference proteome</keyword>
<dbReference type="GO" id="GO:0005524">
    <property type="term" value="F:ATP binding"/>
    <property type="evidence" value="ECO:0007669"/>
    <property type="project" value="UniProtKB-UniRule"/>
</dbReference>
<evidence type="ECO:0000256" key="6">
    <source>
        <dbReference type="HAMAP-Rule" id="MF_01161"/>
    </source>
</evidence>
<dbReference type="InterPro" id="IPR011063">
    <property type="entry name" value="TilS/TtcA_N"/>
</dbReference>
<dbReference type="Pfam" id="PF01171">
    <property type="entry name" value="ATP_bind_3"/>
    <property type="match status" value="1"/>
</dbReference>
<evidence type="ECO:0000313" key="8">
    <source>
        <dbReference type="EMBL" id="NMW30649.1"/>
    </source>
</evidence>
<dbReference type="AlphaFoldDB" id="A0A848QIT7"/>
<keyword evidence="3 6" id="KW-0547">Nucleotide-binding</keyword>
<dbReference type="InterPro" id="IPR014729">
    <property type="entry name" value="Rossmann-like_a/b/a_fold"/>
</dbReference>
<dbReference type="Gene3D" id="3.40.50.620">
    <property type="entry name" value="HUPs"/>
    <property type="match status" value="1"/>
</dbReference>
<comment type="similarity">
    <text evidence="6">Belongs to the tRNA(Ile)-lysidine synthase family.</text>
</comment>
<dbReference type="GO" id="GO:0006400">
    <property type="term" value="P:tRNA modification"/>
    <property type="evidence" value="ECO:0007669"/>
    <property type="project" value="UniProtKB-UniRule"/>
</dbReference>
<accession>A0A848QIT7</accession>
<comment type="function">
    <text evidence="6">Ligates lysine onto the cytidine present at position 34 of the AUA codon-specific tRNA(Ile) that contains the anticodon CAU, in an ATP-dependent manner. Cytidine is converted to lysidine, thus changing the amino acid specificity of the tRNA from methionine to isoleucine.</text>
</comment>
<dbReference type="EMBL" id="JABCRE010000002">
    <property type="protein sequence ID" value="NMW30649.1"/>
    <property type="molecule type" value="Genomic_DNA"/>
</dbReference>
<evidence type="ECO:0000256" key="2">
    <source>
        <dbReference type="ARBA" id="ARBA00022694"/>
    </source>
</evidence>
<dbReference type="PANTHER" id="PTHR43033:SF5">
    <property type="entry name" value="TRNA(ILE)-LYSIDINE SYNTHETASE"/>
    <property type="match status" value="1"/>
</dbReference>
<evidence type="ECO:0000313" key="9">
    <source>
        <dbReference type="Proteomes" id="UP000561181"/>
    </source>
</evidence>
<keyword evidence="6" id="KW-0963">Cytoplasm</keyword>
<gene>
    <name evidence="6 8" type="primary">tilS</name>
    <name evidence="8" type="ORF">HKD42_01070</name>
</gene>